<protein>
    <submittedName>
        <fullName evidence="1">Uncharacterized protein</fullName>
    </submittedName>
</protein>
<dbReference type="EMBL" id="GBXM01092644">
    <property type="protein sequence ID" value="JAH15933.1"/>
    <property type="molecule type" value="Transcribed_RNA"/>
</dbReference>
<name>A0A0E9QIM9_ANGAN</name>
<sequence length="99" mass="11076">MDLSLNSRHGQLLWLKQGYPVSPEVTIFNEPLEEPVPLFNRKKVRRFIAFREQRLAASPFGLASGSCSVGKCLTRMHVLGSVISPPAFYCETTMAITVH</sequence>
<dbReference type="AlphaFoldDB" id="A0A0E9QIM9"/>
<reference evidence="1" key="1">
    <citation type="submission" date="2014-11" db="EMBL/GenBank/DDBJ databases">
        <authorList>
            <person name="Amaro Gonzalez C."/>
        </authorList>
    </citation>
    <scope>NUCLEOTIDE SEQUENCE</scope>
</reference>
<accession>A0A0E9QIM9</accession>
<evidence type="ECO:0000313" key="1">
    <source>
        <dbReference type="EMBL" id="JAH15933.1"/>
    </source>
</evidence>
<proteinExistence type="predicted"/>
<reference evidence="1" key="2">
    <citation type="journal article" date="2015" name="Fish Shellfish Immunol.">
        <title>Early steps in the European eel (Anguilla anguilla)-Vibrio vulnificus interaction in the gills: Role of the RtxA13 toxin.</title>
        <authorList>
            <person name="Callol A."/>
            <person name="Pajuelo D."/>
            <person name="Ebbesson L."/>
            <person name="Teles M."/>
            <person name="MacKenzie S."/>
            <person name="Amaro C."/>
        </authorList>
    </citation>
    <scope>NUCLEOTIDE SEQUENCE</scope>
</reference>
<organism evidence="1">
    <name type="scientific">Anguilla anguilla</name>
    <name type="common">European freshwater eel</name>
    <name type="synonym">Muraena anguilla</name>
    <dbReference type="NCBI Taxonomy" id="7936"/>
    <lineage>
        <taxon>Eukaryota</taxon>
        <taxon>Metazoa</taxon>
        <taxon>Chordata</taxon>
        <taxon>Craniata</taxon>
        <taxon>Vertebrata</taxon>
        <taxon>Euteleostomi</taxon>
        <taxon>Actinopterygii</taxon>
        <taxon>Neopterygii</taxon>
        <taxon>Teleostei</taxon>
        <taxon>Anguilliformes</taxon>
        <taxon>Anguillidae</taxon>
        <taxon>Anguilla</taxon>
    </lineage>
</organism>